<evidence type="ECO:0000256" key="2">
    <source>
        <dbReference type="SAM" id="MobiDB-lite"/>
    </source>
</evidence>
<dbReference type="OrthoDB" id="9795056at2"/>
<name>A0A2S4ZYQ6_9SPHI</name>
<dbReference type="Proteomes" id="UP000236893">
    <property type="component" value="Unassembled WGS sequence"/>
</dbReference>
<dbReference type="EMBL" id="PQVF01000011">
    <property type="protein sequence ID" value="POY35484.1"/>
    <property type="molecule type" value="Genomic_DNA"/>
</dbReference>
<evidence type="ECO:0000313" key="3">
    <source>
        <dbReference type="EMBL" id="POY35484.1"/>
    </source>
</evidence>
<sequence length="185" mass="20590">MEKQNKSNGSQEETMQKQKGMQSSQLMQLFEDELKDIYWAEKALTKAIPKMIKNATSAELIKGLEFHLEETKEQVSRVEQVFEIIKKKPEAVKCEAMAGLIKEAEEIMEECESGAMCDAGIISAAQKVEHYEIATYGTLRQFAETLGLAKAGDLLEATLQEEKAADQKLTEVATRAVNVEAASKK</sequence>
<comment type="caution">
    <text evidence="3">The sequence shown here is derived from an EMBL/GenBank/DDBJ whole genome shotgun (WGS) entry which is preliminary data.</text>
</comment>
<dbReference type="PANTHER" id="PTHR30565">
    <property type="entry name" value="PROTEIN YCIF"/>
    <property type="match status" value="1"/>
</dbReference>
<dbReference type="AlphaFoldDB" id="A0A2S4ZYQ6"/>
<dbReference type="InterPro" id="IPR012347">
    <property type="entry name" value="Ferritin-like"/>
</dbReference>
<keyword evidence="1" id="KW-0175">Coiled coil</keyword>
<dbReference type="Gene3D" id="1.20.1260.10">
    <property type="match status" value="1"/>
</dbReference>
<dbReference type="SUPFAM" id="SSF47240">
    <property type="entry name" value="Ferritin-like"/>
    <property type="match status" value="1"/>
</dbReference>
<dbReference type="Pfam" id="PF05974">
    <property type="entry name" value="DUF892"/>
    <property type="match status" value="1"/>
</dbReference>
<proteinExistence type="predicted"/>
<evidence type="ECO:0000256" key="1">
    <source>
        <dbReference type="SAM" id="Coils"/>
    </source>
</evidence>
<dbReference type="InterPro" id="IPR010287">
    <property type="entry name" value="DUF892_YciF-like"/>
</dbReference>
<dbReference type="RefSeq" id="WP_103790089.1">
    <property type="nucleotide sequence ID" value="NZ_PQVF01000011.1"/>
</dbReference>
<dbReference type="InterPro" id="IPR009078">
    <property type="entry name" value="Ferritin-like_SF"/>
</dbReference>
<organism evidence="3 4">
    <name type="scientific">Solitalea longa</name>
    <dbReference type="NCBI Taxonomy" id="2079460"/>
    <lineage>
        <taxon>Bacteria</taxon>
        <taxon>Pseudomonadati</taxon>
        <taxon>Bacteroidota</taxon>
        <taxon>Sphingobacteriia</taxon>
        <taxon>Sphingobacteriales</taxon>
        <taxon>Sphingobacteriaceae</taxon>
        <taxon>Solitalea</taxon>
    </lineage>
</organism>
<evidence type="ECO:0000313" key="4">
    <source>
        <dbReference type="Proteomes" id="UP000236893"/>
    </source>
</evidence>
<protein>
    <submittedName>
        <fullName evidence="3">Uncharacterized protein</fullName>
    </submittedName>
</protein>
<keyword evidence="4" id="KW-1185">Reference proteome</keyword>
<dbReference type="InterPro" id="IPR047114">
    <property type="entry name" value="YciF"/>
</dbReference>
<accession>A0A2S4ZYQ6</accession>
<feature type="region of interest" description="Disordered" evidence="2">
    <location>
        <begin position="1"/>
        <end position="23"/>
    </location>
</feature>
<dbReference type="CDD" id="cd07909">
    <property type="entry name" value="YciF"/>
    <property type="match status" value="1"/>
</dbReference>
<gene>
    <name evidence="3" type="ORF">C3K47_15605</name>
</gene>
<reference evidence="3 4" key="1">
    <citation type="submission" date="2018-01" db="EMBL/GenBank/DDBJ databases">
        <authorList>
            <person name="Gaut B.S."/>
            <person name="Morton B.R."/>
            <person name="Clegg M.T."/>
            <person name="Duvall M.R."/>
        </authorList>
    </citation>
    <scope>NUCLEOTIDE SEQUENCE [LARGE SCALE GENOMIC DNA]</scope>
    <source>
        <strain evidence="3 4">HR-AV</strain>
    </source>
</reference>
<feature type="coiled-coil region" evidence="1">
    <location>
        <begin position="61"/>
        <end position="88"/>
    </location>
</feature>
<dbReference type="PANTHER" id="PTHR30565:SF9">
    <property type="entry name" value="PROTEIN YCIF"/>
    <property type="match status" value="1"/>
</dbReference>